<dbReference type="InterPro" id="IPR029058">
    <property type="entry name" value="AB_hydrolase_fold"/>
</dbReference>
<sequence length="190" mass="20017">MSIITMPGIGGSDDAHWQSHWERATPAIRRFAPASWDEPDLDDWSAALDRAVADEPAILVAHSLSCLLAVRWAAANPARVAGLFLVATPDPDGPRFPTVAAAFAEDVDVRPSVPALLVTSEDDLYCSEARAARFATVWGVPRISIGRQGHVNSASGLGAWPEGRRLLTAFSAGVGTISGGPRSVVALPVD</sequence>
<keyword evidence="2" id="KW-1185">Reference proteome</keyword>
<dbReference type="EMBL" id="FUZO01000001">
    <property type="protein sequence ID" value="SKC41309.1"/>
    <property type="molecule type" value="Genomic_DNA"/>
</dbReference>
<dbReference type="Pfam" id="PF06821">
    <property type="entry name" value="Ser_hydrolase"/>
    <property type="match status" value="1"/>
</dbReference>
<evidence type="ECO:0008006" key="3">
    <source>
        <dbReference type="Google" id="ProtNLM"/>
    </source>
</evidence>
<dbReference type="SUPFAM" id="SSF53474">
    <property type="entry name" value="alpha/beta-Hydrolases"/>
    <property type="match status" value="1"/>
</dbReference>
<dbReference type="RefSeq" id="WP_079704739.1">
    <property type="nucleotide sequence ID" value="NZ_FUZO01000001.1"/>
</dbReference>
<comment type="caution">
    <text evidence="1">The sequence shown here is derived from an EMBL/GenBank/DDBJ whole genome shotgun (WGS) entry which is preliminary data.</text>
</comment>
<protein>
    <recommendedName>
        <fullName evidence="3">Alpha/beta hydrolase family protein</fullName>
    </recommendedName>
</protein>
<evidence type="ECO:0000313" key="1">
    <source>
        <dbReference type="EMBL" id="SKC41309.1"/>
    </source>
</evidence>
<organism evidence="1 2">
    <name type="scientific">Plantibacter cousiniae</name>
    <name type="common">nom. nud.</name>
    <dbReference type="NCBI Taxonomy" id="199709"/>
    <lineage>
        <taxon>Bacteria</taxon>
        <taxon>Bacillati</taxon>
        <taxon>Actinomycetota</taxon>
        <taxon>Actinomycetes</taxon>
        <taxon>Micrococcales</taxon>
        <taxon>Microbacteriaceae</taxon>
        <taxon>Plantibacter</taxon>
    </lineage>
</organism>
<reference evidence="1 2" key="1">
    <citation type="submission" date="2017-02" db="EMBL/GenBank/DDBJ databases">
        <authorList>
            <person name="Varghese N."/>
            <person name="Submissions S."/>
        </authorList>
    </citation>
    <scope>NUCLEOTIDE SEQUENCE [LARGE SCALE GENOMIC DNA]</scope>
    <source>
        <strain evidence="1 2">VKM Ac-1787</strain>
    </source>
</reference>
<dbReference type="Gene3D" id="3.40.50.1820">
    <property type="entry name" value="alpha/beta hydrolase"/>
    <property type="match status" value="1"/>
</dbReference>
<dbReference type="Proteomes" id="UP000190827">
    <property type="component" value="Unassembled WGS sequence"/>
</dbReference>
<proteinExistence type="predicted"/>
<dbReference type="InterPro" id="IPR010662">
    <property type="entry name" value="RBBP9/YdeN"/>
</dbReference>
<gene>
    <name evidence="1" type="ORF">SAMN06295973_0708</name>
</gene>
<name>A0ABY1LHI0_9MICO</name>
<accession>A0ABY1LHI0</accession>
<evidence type="ECO:0000313" key="2">
    <source>
        <dbReference type="Proteomes" id="UP000190827"/>
    </source>
</evidence>